<dbReference type="AlphaFoldDB" id="A0A1M6MRD7"/>
<keyword evidence="8" id="KW-1185">Reference proteome</keyword>
<reference evidence="7 8" key="1">
    <citation type="submission" date="2016-11" db="EMBL/GenBank/DDBJ databases">
        <authorList>
            <person name="Jaros S."/>
            <person name="Januszkiewicz K."/>
            <person name="Wedrychowicz H."/>
        </authorList>
    </citation>
    <scope>NUCLEOTIDE SEQUENCE [LARGE SCALE GENOMIC DNA]</scope>
    <source>
        <strain evidence="7 8">CGMCC 4.5723</strain>
    </source>
</reference>
<keyword evidence="2 4" id="KW-0238">DNA-binding</keyword>
<organism evidence="7 8">
    <name type="scientific">Nocardiopsis flavescens</name>
    <dbReference type="NCBI Taxonomy" id="758803"/>
    <lineage>
        <taxon>Bacteria</taxon>
        <taxon>Bacillati</taxon>
        <taxon>Actinomycetota</taxon>
        <taxon>Actinomycetes</taxon>
        <taxon>Streptosporangiales</taxon>
        <taxon>Nocardiopsidaceae</taxon>
        <taxon>Nocardiopsis</taxon>
    </lineage>
</organism>
<proteinExistence type="predicted"/>
<accession>A0A1M6MRD7</accession>
<dbReference type="InterPro" id="IPR001647">
    <property type="entry name" value="HTH_TetR"/>
</dbReference>
<dbReference type="SUPFAM" id="SSF46689">
    <property type="entry name" value="Homeodomain-like"/>
    <property type="match status" value="1"/>
</dbReference>
<dbReference type="SUPFAM" id="SSF48498">
    <property type="entry name" value="Tetracyclin repressor-like, C-terminal domain"/>
    <property type="match status" value="1"/>
</dbReference>
<evidence type="ECO:0000313" key="8">
    <source>
        <dbReference type="Proteomes" id="UP000184452"/>
    </source>
</evidence>
<keyword evidence="3" id="KW-0804">Transcription</keyword>
<dbReference type="PROSITE" id="PS50977">
    <property type="entry name" value="HTH_TETR_2"/>
    <property type="match status" value="1"/>
</dbReference>
<evidence type="ECO:0000259" key="6">
    <source>
        <dbReference type="PROSITE" id="PS50977"/>
    </source>
</evidence>
<dbReference type="GO" id="GO:0003677">
    <property type="term" value="F:DNA binding"/>
    <property type="evidence" value="ECO:0007669"/>
    <property type="project" value="UniProtKB-UniRule"/>
</dbReference>
<dbReference type="EMBL" id="FQZK01000010">
    <property type="protein sequence ID" value="SHJ86078.1"/>
    <property type="molecule type" value="Genomic_DNA"/>
</dbReference>
<evidence type="ECO:0000256" key="4">
    <source>
        <dbReference type="PROSITE-ProRule" id="PRU00335"/>
    </source>
</evidence>
<dbReference type="Pfam" id="PF00440">
    <property type="entry name" value="TetR_N"/>
    <property type="match status" value="1"/>
</dbReference>
<dbReference type="InterPro" id="IPR036271">
    <property type="entry name" value="Tet_transcr_reg_TetR-rel_C_sf"/>
</dbReference>
<dbReference type="Pfam" id="PF17940">
    <property type="entry name" value="TetR_C_31"/>
    <property type="match status" value="1"/>
</dbReference>
<protein>
    <submittedName>
        <fullName evidence="7">Regulatory protein, tetR family</fullName>
    </submittedName>
</protein>
<sequence>MSQTRERALDAAITLLGTGGVHALTHGRVDAEAGLPRGSASNHFRTRDALVAAAVERLEELDRRDWAAMNLPREPTLDLFLDAVERFVEISVTTDRVRTVARYALSVEATHDPRIAEALARGAGLIQEWGARVLADLGAADPQAAMRTLMAYADGLMLRGLLRPGTAEPRERMAAVVRACLGRPGDGPERGRGDPAPLSP</sequence>
<dbReference type="InterPro" id="IPR041583">
    <property type="entry name" value="TetR_C_31"/>
</dbReference>
<feature type="region of interest" description="Disordered" evidence="5">
    <location>
        <begin position="181"/>
        <end position="200"/>
    </location>
</feature>
<feature type="domain" description="HTH tetR-type" evidence="6">
    <location>
        <begin position="2"/>
        <end position="62"/>
    </location>
</feature>
<gene>
    <name evidence="7" type="ORF">SAMN05421803_110181</name>
</gene>
<evidence type="ECO:0000256" key="5">
    <source>
        <dbReference type="SAM" id="MobiDB-lite"/>
    </source>
</evidence>
<feature type="DNA-binding region" description="H-T-H motif" evidence="4">
    <location>
        <begin position="25"/>
        <end position="44"/>
    </location>
</feature>
<dbReference type="PANTHER" id="PTHR47506:SF1">
    <property type="entry name" value="HTH-TYPE TRANSCRIPTIONAL REGULATOR YJDC"/>
    <property type="match status" value="1"/>
</dbReference>
<dbReference type="OrthoDB" id="7506349at2"/>
<dbReference type="InterPro" id="IPR009057">
    <property type="entry name" value="Homeodomain-like_sf"/>
</dbReference>
<evidence type="ECO:0000256" key="3">
    <source>
        <dbReference type="ARBA" id="ARBA00023163"/>
    </source>
</evidence>
<evidence type="ECO:0000256" key="2">
    <source>
        <dbReference type="ARBA" id="ARBA00023125"/>
    </source>
</evidence>
<keyword evidence="1" id="KW-0805">Transcription regulation</keyword>
<dbReference type="PANTHER" id="PTHR47506">
    <property type="entry name" value="TRANSCRIPTIONAL REGULATORY PROTEIN"/>
    <property type="match status" value="1"/>
</dbReference>
<dbReference type="STRING" id="758803.SAMN05421803_110181"/>
<evidence type="ECO:0000256" key="1">
    <source>
        <dbReference type="ARBA" id="ARBA00023015"/>
    </source>
</evidence>
<dbReference type="Gene3D" id="1.10.357.10">
    <property type="entry name" value="Tetracycline Repressor, domain 2"/>
    <property type="match status" value="1"/>
</dbReference>
<evidence type="ECO:0000313" key="7">
    <source>
        <dbReference type="EMBL" id="SHJ86078.1"/>
    </source>
</evidence>
<name>A0A1M6MRD7_9ACTN</name>
<dbReference type="Proteomes" id="UP000184452">
    <property type="component" value="Unassembled WGS sequence"/>
</dbReference>
<dbReference type="RefSeq" id="WP_073380454.1">
    <property type="nucleotide sequence ID" value="NZ_FQZK01000010.1"/>
</dbReference>